<dbReference type="PROSITE" id="PS50066">
    <property type="entry name" value="MADS_BOX_2"/>
    <property type="match status" value="1"/>
</dbReference>
<gene>
    <name evidence="15" type="ORF">ANOM_009839</name>
</gene>
<evidence type="ECO:0000313" key="15">
    <source>
        <dbReference type="EMBL" id="KNG84831.1"/>
    </source>
</evidence>
<dbReference type="PROSITE" id="PS51635">
    <property type="entry name" value="PNPLA"/>
    <property type="match status" value="1"/>
</dbReference>
<keyword evidence="9" id="KW-0539">Nucleus</keyword>
<comment type="caution">
    <text evidence="15">The sequence shown here is derived from an EMBL/GenBank/DDBJ whole genome shotgun (WGS) entry which is preliminary data.</text>
</comment>
<dbReference type="GO" id="GO:0016020">
    <property type="term" value="C:membrane"/>
    <property type="evidence" value="ECO:0007669"/>
    <property type="project" value="TreeGrafter"/>
</dbReference>
<name>A0A0L1IZ48_ASPN3</name>
<dbReference type="GO" id="GO:0016042">
    <property type="term" value="P:lipid catabolic process"/>
    <property type="evidence" value="ECO:0007669"/>
    <property type="project" value="UniProtKB-UniRule"/>
</dbReference>
<keyword evidence="4" id="KW-0862">Zinc</keyword>
<keyword evidence="7" id="KW-0238">DNA-binding</keyword>
<dbReference type="InterPro" id="IPR002641">
    <property type="entry name" value="PNPLA_dom"/>
</dbReference>
<dbReference type="OrthoDB" id="194358at2759"/>
<feature type="domain" description="MADS-box" evidence="13">
    <location>
        <begin position="1041"/>
        <end position="1068"/>
    </location>
</feature>
<dbReference type="GO" id="GO:0003677">
    <property type="term" value="F:DNA binding"/>
    <property type="evidence" value="ECO:0007669"/>
    <property type="project" value="UniProtKB-KW"/>
</dbReference>
<feature type="coiled-coil region" evidence="11">
    <location>
        <begin position="1271"/>
        <end position="1312"/>
    </location>
</feature>
<keyword evidence="16" id="KW-1185">Reference proteome</keyword>
<dbReference type="Gene3D" id="3.40.1090.10">
    <property type="entry name" value="Cytosolic phospholipase A2 catalytic domain"/>
    <property type="match status" value="1"/>
</dbReference>
<evidence type="ECO:0000256" key="7">
    <source>
        <dbReference type="ARBA" id="ARBA00023125"/>
    </source>
</evidence>
<keyword evidence="5" id="KW-0805">Transcription regulation</keyword>
<protein>
    <recommendedName>
        <fullName evidence="17">PNPLA domain-containing protein</fullName>
    </recommendedName>
</protein>
<feature type="region of interest" description="Disordered" evidence="12">
    <location>
        <begin position="963"/>
        <end position="1007"/>
    </location>
</feature>
<evidence type="ECO:0000256" key="3">
    <source>
        <dbReference type="ARBA" id="ARBA00022771"/>
    </source>
</evidence>
<dbReference type="Proteomes" id="UP000037505">
    <property type="component" value="Unassembled WGS sequence"/>
</dbReference>
<dbReference type="GO" id="GO:0045944">
    <property type="term" value="P:positive regulation of transcription by RNA polymerase II"/>
    <property type="evidence" value="ECO:0007669"/>
    <property type="project" value="UniProtKB-ARBA"/>
</dbReference>
<dbReference type="EMBL" id="JNOM01000186">
    <property type="protein sequence ID" value="KNG84831.1"/>
    <property type="molecule type" value="Genomic_DNA"/>
</dbReference>
<dbReference type="STRING" id="1509407.A0A0L1IZ48"/>
<dbReference type="GO" id="GO:0046486">
    <property type="term" value="P:glycerolipid metabolic process"/>
    <property type="evidence" value="ECO:0007669"/>
    <property type="project" value="UniProtKB-ARBA"/>
</dbReference>
<keyword evidence="3" id="KW-0863">Zinc-finger</keyword>
<proteinExistence type="predicted"/>
<dbReference type="InterPro" id="IPR036879">
    <property type="entry name" value="TF_MADSbox_sf"/>
</dbReference>
<organism evidence="15 16">
    <name type="scientific">Aspergillus nomiae NRRL (strain ATCC 15546 / NRRL 13137 / CBS 260.88 / M93)</name>
    <dbReference type="NCBI Taxonomy" id="1509407"/>
    <lineage>
        <taxon>Eukaryota</taxon>
        <taxon>Fungi</taxon>
        <taxon>Dikarya</taxon>
        <taxon>Ascomycota</taxon>
        <taxon>Pezizomycotina</taxon>
        <taxon>Eurotiomycetes</taxon>
        <taxon>Eurotiomycetidae</taxon>
        <taxon>Eurotiales</taxon>
        <taxon>Aspergillaceae</taxon>
        <taxon>Aspergillus</taxon>
        <taxon>Aspergillus subgen. Circumdati</taxon>
    </lineage>
</organism>
<keyword evidence="6 10" id="KW-0443">Lipid metabolism</keyword>
<evidence type="ECO:0000256" key="5">
    <source>
        <dbReference type="ARBA" id="ARBA00023015"/>
    </source>
</evidence>
<evidence type="ECO:0000256" key="8">
    <source>
        <dbReference type="ARBA" id="ARBA00023163"/>
    </source>
</evidence>
<keyword evidence="11" id="KW-0175">Coiled coil</keyword>
<evidence type="ECO:0000256" key="1">
    <source>
        <dbReference type="ARBA" id="ARBA00004123"/>
    </source>
</evidence>
<dbReference type="GO" id="GO:0005634">
    <property type="term" value="C:nucleus"/>
    <property type="evidence" value="ECO:0007669"/>
    <property type="project" value="UniProtKB-SubCell"/>
</dbReference>
<feature type="compositionally biased region" description="Basic residues" evidence="12">
    <location>
        <begin position="977"/>
        <end position="988"/>
    </location>
</feature>
<feature type="short sequence motif" description="DGA/G" evidence="10">
    <location>
        <begin position="703"/>
        <end position="705"/>
    </location>
</feature>
<dbReference type="GO" id="GO:0047499">
    <property type="term" value="F:calcium-independent phospholipase A2 activity"/>
    <property type="evidence" value="ECO:0007669"/>
    <property type="project" value="TreeGrafter"/>
</dbReference>
<evidence type="ECO:0000256" key="10">
    <source>
        <dbReference type="PROSITE-ProRule" id="PRU01161"/>
    </source>
</evidence>
<evidence type="ECO:0000256" key="4">
    <source>
        <dbReference type="ARBA" id="ARBA00022833"/>
    </source>
</evidence>
<dbReference type="Pfam" id="PF01734">
    <property type="entry name" value="Patatin"/>
    <property type="match status" value="1"/>
</dbReference>
<feature type="domain" description="PNPLA" evidence="14">
    <location>
        <begin position="486"/>
        <end position="716"/>
    </location>
</feature>
<dbReference type="GO" id="GO:0019369">
    <property type="term" value="P:arachidonate metabolic process"/>
    <property type="evidence" value="ECO:0007669"/>
    <property type="project" value="TreeGrafter"/>
</dbReference>
<dbReference type="SUPFAM" id="SSF55455">
    <property type="entry name" value="SRF-like"/>
    <property type="match status" value="1"/>
</dbReference>
<evidence type="ECO:0008006" key="17">
    <source>
        <dbReference type="Google" id="ProtNLM"/>
    </source>
</evidence>
<reference evidence="15 16" key="1">
    <citation type="submission" date="2014-06" db="EMBL/GenBank/DDBJ databases">
        <title>The Genome of the Aflatoxigenic Filamentous Fungus Aspergillus nomius.</title>
        <authorList>
            <person name="Moore M.G."/>
            <person name="Shannon B.M."/>
            <person name="Brian M.M."/>
        </authorList>
    </citation>
    <scope>NUCLEOTIDE SEQUENCE [LARGE SCALE GENOMIC DNA]</scope>
    <source>
        <strain evidence="15 16">NRRL 13137</strain>
    </source>
</reference>
<evidence type="ECO:0000259" key="14">
    <source>
        <dbReference type="PROSITE" id="PS51635"/>
    </source>
</evidence>
<evidence type="ECO:0000256" key="2">
    <source>
        <dbReference type="ARBA" id="ARBA00022723"/>
    </source>
</evidence>
<dbReference type="PANTHER" id="PTHR24185">
    <property type="entry name" value="CALCIUM-INDEPENDENT PHOSPHOLIPASE A2-GAMMA"/>
    <property type="match status" value="1"/>
</dbReference>
<dbReference type="GeneID" id="26811643"/>
<dbReference type="SUPFAM" id="SSF52151">
    <property type="entry name" value="FabD/lysophospholipase-like"/>
    <property type="match status" value="1"/>
</dbReference>
<evidence type="ECO:0000313" key="16">
    <source>
        <dbReference type="Proteomes" id="UP000037505"/>
    </source>
</evidence>
<dbReference type="PROSITE" id="PS00518">
    <property type="entry name" value="ZF_RING_1"/>
    <property type="match status" value="1"/>
</dbReference>
<dbReference type="PANTHER" id="PTHR24185:SF8">
    <property type="entry name" value="PNPLA DOMAIN-CONTAINING PROTEIN"/>
    <property type="match status" value="1"/>
</dbReference>
<keyword evidence="8" id="KW-0804">Transcription</keyword>
<dbReference type="Pfam" id="PF00319">
    <property type="entry name" value="SRF-TF"/>
    <property type="match status" value="1"/>
</dbReference>
<feature type="short sequence motif" description="GXSXG" evidence="10">
    <location>
        <begin position="523"/>
        <end position="527"/>
    </location>
</feature>
<accession>A0A0L1IZ48</accession>
<evidence type="ECO:0000256" key="6">
    <source>
        <dbReference type="ARBA" id="ARBA00023098"/>
    </source>
</evidence>
<dbReference type="GO" id="GO:0008270">
    <property type="term" value="F:zinc ion binding"/>
    <property type="evidence" value="ECO:0007669"/>
    <property type="project" value="UniProtKB-KW"/>
</dbReference>
<evidence type="ECO:0000256" key="11">
    <source>
        <dbReference type="SAM" id="Coils"/>
    </source>
</evidence>
<feature type="active site" description="Proton acceptor" evidence="10">
    <location>
        <position position="703"/>
    </location>
</feature>
<evidence type="ECO:0000259" key="13">
    <source>
        <dbReference type="PROSITE" id="PS50066"/>
    </source>
</evidence>
<dbReference type="GO" id="GO:0046983">
    <property type="term" value="F:protein dimerization activity"/>
    <property type="evidence" value="ECO:0007669"/>
    <property type="project" value="InterPro"/>
</dbReference>
<feature type="active site" description="Nucleophile" evidence="10">
    <location>
        <position position="525"/>
    </location>
</feature>
<keyword evidence="10" id="KW-0442">Lipid degradation</keyword>
<feature type="short sequence motif" description="GXGXXG" evidence="10">
    <location>
        <begin position="490"/>
        <end position="495"/>
    </location>
</feature>
<comment type="subcellular location">
    <subcellularLocation>
        <location evidence="1">Nucleus</location>
    </subcellularLocation>
</comment>
<evidence type="ECO:0000256" key="9">
    <source>
        <dbReference type="ARBA" id="ARBA00023242"/>
    </source>
</evidence>
<dbReference type="RefSeq" id="XP_015405754.1">
    <property type="nucleotide sequence ID" value="XM_015555095.1"/>
</dbReference>
<keyword evidence="2" id="KW-0479">Metal-binding</keyword>
<dbReference type="InterPro" id="IPR017907">
    <property type="entry name" value="Znf_RING_CS"/>
</dbReference>
<dbReference type="InterPro" id="IPR002100">
    <property type="entry name" value="TF_MADSbox"/>
</dbReference>
<sequence length="1368" mass="154731">MQRIDDIGWLGLGLSESKKFTLLDHGRLDRVITEMGDPANQYPTLCVYMGGRSKDACLRRLYPNNNIKRHASTAEIKLRYDIDSLNTTRPALFTDGDLKCMPSAYPSTNGRPKFERSISWDASSAEKALYIIWARLVFLFADVICVFANDFGDLLDVAGFLLECLSLQAPSSLPSAVRPRVIIVLEARLDGEQEDIQNVEHFYCKLHKDGPNLREYFSAIHLIRLESSHLSENARYERLRALIMGQLDDMRNVREDHRALFSATHLGALFRLAFQHTAEGICRPFDFVKATRAQDEVPSTLSRSLAHYLEIGAKAGLRYEELATSISSALLMDHYIPGMLALEPRAIFQTLYRPAVRDALHILGWYQPGKTIEELVGVVECRLVDQFELLDRTGQSSLEFRREQLRASSGRICQIRSNKICLVCLFRVAQHRLDCGHTLCDLCAQLFGTPAPDIEYNFTIDACLCCLYQRPLVIDVLPPTMNPTVLAIDGGGVRGVIPLEFLILVQESLGCCPLQDLIDLAVGTSSGGLSILGLFNMQWGVKKCADVFDRMARRIFHERRSSTLARASQAMFGSHSFLGTVHKWLLWLLYDSCYDGRVFDLALKEVYTINNRIFDSLLLEASSTRYSKTKVGVVATSIARETRSFVFGNFNGTETAAEDCGYEIVRPVETGSEPFVWEAARATAAAPFFFPPADIRGIGSFQDGGLRDNLAADIARRLCRQIWPSRKHPARLLSMGTGVTARGSDRPPHFRHVFQDGFLRRGFDAWMSSMDTESKWLEMIGQLEDIYKEDYLRLNIPLRDMPCAIDTVEVMEEYRNLVTISPGSARMAREAATALLVSRFYFVLETLPEDTVTPFWCYGTIRCKGRAKQVVDALGHLHPQGLDYLTDSETIGPLKGLSELCSACGRYCRPVSFLVAHPDKVVNIYLKTPTKKRWRISGFPESMASFTGCQQLYAPFGRRDHGRLGSSPCSSCDRRGRPTHGMRRKRSSGKSWNSPTKRFRSTDADQDELKTSRLVRSNKVELLPQAETMGGPDPGRHERKTFRKRSSTLLGKAHELAALSGANVYVIIDHPRATVEYNSVGNRNWLPSDENLESIYPSLQRLSFADMEKARGNYNGEELTQLLQYIEYRRAGGHWPTYKLSEKVTDMDHQNPQQKNLNRASWRSQCRNHLAQHICKAATLCSQPFHSLLGTGEQLGIQLKPEEVRLKSTEELQYVWKIDDPLLEPVFDKHLSKHSMGVYMQLSREVGKSFHAVRYEGIIQRPPKPLLHDQYEQVKEEKAQLLIKLQQAEKDIVALELARAEAKEDVQAYETMIHESQMALNLHQQDIQHWIMVATYYQGNYTRLANALKYLIAFAQGVESEASPLLPE</sequence>
<evidence type="ECO:0000256" key="12">
    <source>
        <dbReference type="SAM" id="MobiDB-lite"/>
    </source>
</evidence>
<keyword evidence="10" id="KW-0378">Hydrolase</keyword>
<dbReference type="InterPro" id="IPR016035">
    <property type="entry name" value="Acyl_Trfase/lysoPLipase"/>
</dbReference>
<dbReference type="CDD" id="cd07199">
    <property type="entry name" value="Pat17_PNPLA8_PNPLA9_like"/>
    <property type="match status" value="1"/>
</dbReference>